<evidence type="ECO:0000313" key="7">
    <source>
        <dbReference type="Proteomes" id="UP000186955"/>
    </source>
</evidence>
<keyword evidence="3" id="KW-0378">Hydrolase</keyword>
<evidence type="ECO:0000256" key="3">
    <source>
        <dbReference type="ARBA" id="ARBA00022801"/>
    </source>
</evidence>
<organism evidence="6 7">
    <name type="scientific">Penicillium subrubescens</name>
    <dbReference type="NCBI Taxonomy" id="1316194"/>
    <lineage>
        <taxon>Eukaryota</taxon>
        <taxon>Fungi</taxon>
        <taxon>Dikarya</taxon>
        <taxon>Ascomycota</taxon>
        <taxon>Pezizomycotina</taxon>
        <taxon>Eurotiomycetes</taxon>
        <taxon>Eurotiomycetidae</taxon>
        <taxon>Eurotiales</taxon>
        <taxon>Aspergillaceae</taxon>
        <taxon>Penicillium</taxon>
    </lineage>
</organism>
<accession>A0A1Q5T148</accession>
<name>A0A1Q5T148_9EURO</name>
<dbReference type="InterPro" id="IPR024084">
    <property type="entry name" value="IsoPropMal-DH-like_dom"/>
</dbReference>
<dbReference type="Gene3D" id="3.40.718.10">
    <property type="entry name" value="Isopropylmalate Dehydrogenase"/>
    <property type="match status" value="1"/>
</dbReference>
<dbReference type="GO" id="GO:0016787">
    <property type="term" value="F:hydrolase activity"/>
    <property type="evidence" value="ECO:0007669"/>
    <property type="project" value="UniProtKB-KW"/>
</dbReference>
<dbReference type="STRING" id="1316194.A0A1Q5T148"/>
<comment type="similarity">
    <text evidence="2">Belongs to the isocitrate and isopropylmalate dehydrogenases family.</text>
</comment>
<keyword evidence="7" id="KW-1185">Reference proteome</keyword>
<reference evidence="6 7" key="1">
    <citation type="submission" date="2016-10" db="EMBL/GenBank/DDBJ databases">
        <title>Genome sequence of the ascomycete fungus Penicillium subrubescens.</title>
        <authorList>
            <person name="De Vries R.P."/>
            <person name="Peng M."/>
            <person name="Dilokpimol A."/>
            <person name="Hilden K."/>
            <person name="Makela M.R."/>
            <person name="Grigoriev I."/>
            <person name="Riley R."/>
            <person name="Granchi Z."/>
        </authorList>
    </citation>
    <scope>NUCLEOTIDE SEQUENCE [LARGE SCALE GENOMIC DNA]</scope>
    <source>
        <strain evidence="6 7">CBS 132785</strain>
    </source>
</reference>
<dbReference type="InterPro" id="IPR036380">
    <property type="entry name" value="Isochorismatase-like_sf"/>
</dbReference>
<gene>
    <name evidence="6" type="ORF">PENSUB_12094</name>
</gene>
<dbReference type="AlphaFoldDB" id="A0A1Q5T148"/>
<dbReference type="Gene3D" id="3.40.50.850">
    <property type="entry name" value="Isochorismatase-like"/>
    <property type="match status" value="1"/>
</dbReference>
<protein>
    <recommendedName>
        <fullName evidence="5">Isopropylmalate dehydrogenase-like domain-containing protein</fullName>
    </recommendedName>
</protein>
<proteinExistence type="inferred from homology"/>
<dbReference type="SUPFAM" id="SSF52499">
    <property type="entry name" value="Isochorismatase-like hydrolases"/>
    <property type="match status" value="1"/>
</dbReference>
<sequence length="571" mass="63355">MRSILVALAVGHGTGPELQAVFQKVIVALATPYDVQVQFVTSPRTYHSYSSLLAINDTDVVSAETLTDADHYEDFCRQVVSRGACAIFRTSISAQALYMVRDRLLAVKVEQFKLSSSASILLVRDQAQGFYSGLNKIDSAQETVSRSSYFNKGIFEQILKFSLARARETWGADTVIKTITLVYKFHLFDGLFHSWAEQWQKVFGIGIQFVQGDTMNRNLLAFGVKGHQLLICANEYADIMQTILLDRFGFGAQESACAENVYLSAAVNGSLSEYQTAHGSADDLTGHGVVNPSATIRAAAALLERHGGCPGVQRQTDVTLDELRAKHIRTLDQGGTTKTEAFVDAMLQRIAPNLPVKASNRTSPKTAGDLVAPPSWAPRQARNKSCLVVVDFQNDFMTQYKSPRVLNRIKDYMPRLVDWARREAIEVAWVRFLGDEKYQPATWRRRNQMQGQRAWCQEGSWGAEIASCVQVQAPERVFDKKAYYDPFLGPEFASYAAGFEHLVVVGLFADICVDAAVRGAFQRGLWTSVVRECTAGLHMPEEQSFAYMQLVYGCEVVGIDQLLSMGPMASL</sequence>
<dbReference type="InterPro" id="IPR000868">
    <property type="entry name" value="Isochorismatase-like_dom"/>
</dbReference>
<feature type="region of interest" description="Disordered" evidence="4">
    <location>
        <begin position="356"/>
        <end position="375"/>
    </location>
</feature>
<dbReference type="EMBL" id="MNBE01000723">
    <property type="protein sequence ID" value="OKO93815.1"/>
    <property type="molecule type" value="Genomic_DNA"/>
</dbReference>
<dbReference type="Pfam" id="PF00180">
    <property type="entry name" value="Iso_dh"/>
    <property type="match status" value="1"/>
</dbReference>
<dbReference type="SMART" id="SM01329">
    <property type="entry name" value="Iso_dh"/>
    <property type="match status" value="1"/>
</dbReference>
<dbReference type="Proteomes" id="UP000186955">
    <property type="component" value="Unassembled WGS sequence"/>
</dbReference>
<dbReference type="InterPro" id="IPR050272">
    <property type="entry name" value="Isochorismatase-like_hydrls"/>
</dbReference>
<evidence type="ECO:0000256" key="4">
    <source>
        <dbReference type="SAM" id="MobiDB-lite"/>
    </source>
</evidence>
<evidence type="ECO:0000313" key="6">
    <source>
        <dbReference type="EMBL" id="OKO93815.1"/>
    </source>
</evidence>
<dbReference type="PANTHER" id="PTHR43540">
    <property type="entry name" value="PEROXYUREIDOACRYLATE/UREIDOACRYLATE AMIDOHYDROLASE-RELATED"/>
    <property type="match status" value="1"/>
</dbReference>
<evidence type="ECO:0000256" key="1">
    <source>
        <dbReference type="ARBA" id="ARBA00006336"/>
    </source>
</evidence>
<feature type="domain" description="Isopropylmalate dehydrogenase-like" evidence="5">
    <location>
        <begin position="5"/>
        <end position="346"/>
    </location>
</feature>
<dbReference type="PANTHER" id="PTHR43540:SF1">
    <property type="entry name" value="ISOCHORISMATASE HYDROLASE"/>
    <property type="match status" value="1"/>
</dbReference>
<comment type="caution">
    <text evidence="6">The sequence shown here is derived from an EMBL/GenBank/DDBJ whole genome shotgun (WGS) entry which is preliminary data.</text>
</comment>
<dbReference type="Pfam" id="PF00857">
    <property type="entry name" value="Isochorismatase"/>
    <property type="match status" value="1"/>
</dbReference>
<dbReference type="CDD" id="cd00431">
    <property type="entry name" value="cysteine_hydrolases"/>
    <property type="match status" value="1"/>
</dbReference>
<comment type="similarity">
    <text evidence="1">Belongs to the isochorismatase family.</text>
</comment>
<evidence type="ECO:0000256" key="2">
    <source>
        <dbReference type="ARBA" id="ARBA00007769"/>
    </source>
</evidence>
<dbReference type="SUPFAM" id="SSF53659">
    <property type="entry name" value="Isocitrate/Isopropylmalate dehydrogenase-like"/>
    <property type="match status" value="1"/>
</dbReference>
<evidence type="ECO:0000259" key="5">
    <source>
        <dbReference type="SMART" id="SM01329"/>
    </source>
</evidence>